<dbReference type="SMART" id="SM00418">
    <property type="entry name" value="HTH_ARSR"/>
    <property type="match status" value="1"/>
</dbReference>
<dbReference type="Pfam" id="PF01022">
    <property type="entry name" value="HTH_5"/>
    <property type="match status" value="1"/>
</dbReference>
<reference evidence="5" key="1">
    <citation type="submission" date="2023-03" db="EMBL/GenBank/DDBJ databases">
        <title>Edaphobacter sp.</title>
        <authorList>
            <person name="Huber K.J."/>
            <person name="Papendorf J."/>
            <person name="Pilke C."/>
            <person name="Bunk B."/>
            <person name="Sproeer C."/>
            <person name="Pester M."/>
        </authorList>
    </citation>
    <scope>NUCLEOTIDE SEQUENCE</scope>
    <source>
        <strain evidence="5">DSM 110680</strain>
    </source>
</reference>
<keyword evidence="3" id="KW-0804">Transcription</keyword>
<organism evidence="5">
    <name type="scientific">Telmatobacter sp. DSM 110680</name>
    <dbReference type="NCBI Taxonomy" id="3036704"/>
    <lineage>
        <taxon>Bacteria</taxon>
        <taxon>Pseudomonadati</taxon>
        <taxon>Acidobacteriota</taxon>
        <taxon>Terriglobia</taxon>
        <taxon>Terriglobales</taxon>
        <taxon>Acidobacteriaceae</taxon>
        <taxon>Telmatobacter</taxon>
    </lineage>
</organism>
<dbReference type="CDD" id="cd00090">
    <property type="entry name" value="HTH_ARSR"/>
    <property type="match status" value="1"/>
</dbReference>
<dbReference type="GO" id="GO:0003700">
    <property type="term" value="F:DNA-binding transcription factor activity"/>
    <property type="evidence" value="ECO:0007669"/>
    <property type="project" value="InterPro"/>
</dbReference>
<dbReference type="PANTHER" id="PTHR33154">
    <property type="entry name" value="TRANSCRIPTIONAL REGULATOR, ARSR FAMILY"/>
    <property type="match status" value="1"/>
</dbReference>
<proteinExistence type="predicted"/>
<evidence type="ECO:0000256" key="2">
    <source>
        <dbReference type="ARBA" id="ARBA00023125"/>
    </source>
</evidence>
<dbReference type="NCBIfam" id="NF033788">
    <property type="entry name" value="HTH_metalloreg"/>
    <property type="match status" value="1"/>
</dbReference>
<evidence type="ECO:0000256" key="1">
    <source>
        <dbReference type="ARBA" id="ARBA00023015"/>
    </source>
</evidence>
<sequence>MASKSSQFNMERFFQALGDNTRLRLLNLMGDQEICVCYFVEILAQGQPKISRHLAYLRNAGIVQARREGKWMHYRIVMPPNAGATQVLRQTLAWLAEDRAMQADRATLAKACCAPAKFVSLQSAPRPAAVDCAVAAEAR</sequence>
<feature type="domain" description="HTH arsR-type" evidence="4">
    <location>
        <begin position="2"/>
        <end position="99"/>
    </location>
</feature>
<dbReference type="GO" id="GO:0003677">
    <property type="term" value="F:DNA binding"/>
    <property type="evidence" value="ECO:0007669"/>
    <property type="project" value="UniProtKB-KW"/>
</dbReference>
<keyword evidence="2" id="KW-0238">DNA-binding</keyword>
<dbReference type="Gene3D" id="1.10.10.10">
    <property type="entry name" value="Winged helix-like DNA-binding domain superfamily/Winged helix DNA-binding domain"/>
    <property type="match status" value="1"/>
</dbReference>
<protein>
    <submittedName>
        <fullName evidence="5">Metalloregulator ArsR/SmtB family transcription factor</fullName>
    </submittedName>
</protein>
<dbReference type="AlphaFoldDB" id="A0AAU7DPH5"/>
<dbReference type="SUPFAM" id="SSF46785">
    <property type="entry name" value="Winged helix' DNA-binding domain"/>
    <property type="match status" value="1"/>
</dbReference>
<dbReference type="RefSeq" id="WP_348264532.1">
    <property type="nucleotide sequence ID" value="NZ_CP121196.1"/>
</dbReference>
<dbReference type="InterPro" id="IPR051081">
    <property type="entry name" value="HTH_MetalResp_TranReg"/>
</dbReference>
<gene>
    <name evidence="5" type="ORF">P8935_08355</name>
</gene>
<accession>A0AAU7DPH5</accession>
<name>A0AAU7DPH5_9BACT</name>
<dbReference type="PANTHER" id="PTHR33154:SF18">
    <property type="entry name" value="ARSENICAL RESISTANCE OPERON REPRESSOR"/>
    <property type="match status" value="1"/>
</dbReference>
<evidence type="ECO:0000259" key="4">
    <source>
        <dbReference type="PROSITE" id="PS50987"/>
    </source>
</evidence>
<dbReference type="InterPro" id="IPR036390">
    <property type="entry name" value="WH_DNA-bd_sf"/>
</dbReference>
<dbReference type="PRINTS" id="PR00778">
    <property type="entry name" value="HTHARSR"/>
</dbReference>
<dbReference type="PROSITE" id="PS50987">
    <property type="entry name" value="HTH_ARSR_2"/>
    <property type="match status" value="1"/>
</dbReference>
<keyword evidence="1" id="KW-0805">Transcription regulation</keyword>
<evidence type="ECO:0000313" key="5">
    <source>
        <dbReference type="EMBL" id="XBH19316.1"/>
    </source>
</evidence>
<dbReference type="EMBL" id="CP121196">
    <property type="protein sequence ID" value="XBH19316.1"/>
    <property type="molecule type" value="Genomic_DNA"/>
</dbReference>
<dbReference type="InterPro" id="IPR001845">
    <property type="entry name" value="HTH_ArsR_DNA-bd_dom"/>
</dbReference>
<dbReference type="InterPro" id="IPR011991">
    <property type="entry name" value="ArsR-like_HTH"/>
</dbReference>
<evidence type="ECO:0000256" key="3">
    <source>
        <dbReference type="ARBA" id="ARBA00023163"/>
    </source>
</evidence>
<dbReference type="InterPro" id="IPR036388">
    <property type="entry name" value="WH-like_DNA-bd_sf"/>
</dbReference>